<dbReference type="EMBL" id="CAJVPQ010000344">
    <property type="protein sequence ID" value="CAG8473145.1"/>
    <property type="molecule type" value="Genomic_DNA"/>
</dbReference>
<feature type="transmembrane region" description="Helical" evidence="1">
    <location>
        <begin position="283"/>
        <end position="304"/>
    </location>
</feature>
<keyword evidence="1" id="KW-0472">Membrane</keyword>
<keyword evidence="1" id="KW-1133">Transmembrane helix</keyword>
<dbReference type="Proteomes" id="UP000789570">
    <property type="component" value="Unassembled WGS sequence"/>
</dbReference>
<keyword evidence="1" id="KW-0812">Transmembrane</keyword>
<evidence type="ECO:0000313" key="3">
    <source>
        <dbReference type="Proteomes" id="UP000789570"/>
    </source>
</evidence>
<dbReference type="AlphaFoldDB" id="A0A9N8W724"/>
<dbReference type="OrthoDB" id="2444199at2759"/>
<proteinExistence type="predicted"/>
<feature type="transmembrane region" description="Helical" evidence="1">
    <location>
        <begin position="19"/>
        <end position="41"/>
    </location>
</feature>
<comment type="caution">
    <text evidence="2">The sequence shown here is derived from an EMBL/GenBank/DDBJ whole genome shotgun (WGS) entry which is preliminary data.</text>
</comment>
<gene>
    <name evidence="2" type="ORF">FCALED_LOCUS2326</name>
</gene>
<sequence>MNFDDFLGKHRKSEPRVVLIMRIFTLIIISTCLIAYSIFLIKEVISEIPAIKTSEVTVDTLAIPDIVFAFGYPFQVHCYFIWTINGLFSRNETYSCTQYLNIPKYFEGQYIGYFSLNDQSEYFHYSKLEIDKERLDYLLFLIVVDDPNFNASMVSVSVPPPYTVIFDSENDPIKLSDDTIDLSLFVNYSHASSFEKDLLYSSIFVFPDKMLSTISFLKYTKRNIIPSWINNVGFFNYKETTYLKTKLDRFYIGEIKPQYYSMMIIKPSSFISHIETEQRSNTYLGIFGVIGGAWGLVVGFYAFLFGESLIHPWGFIQKNCCRIKPKTQSKLRESLSILPLTDSSILDEKDKVEEVSVEEFNRMKEKLKSLEILLREYVIDVKFLQSVENGNIREA</sequence>
<accession>A0A9N8W724</accession>
<evidence type="ECO:0000313" key="2">
    <source>
        <dbReference type="EMBL" id="CAG8473145.1"/>
    </source>
</evidence>
<keyword evidence="3" id="KW-1185">Reference proteome</keyword>
<name>A0A9N8W724_9GLOM</name>
<reference evidence="2" key="1">
    <citation type="submission" date="2021-06" db="EMBL/GenBank/DDBJ databases">
        <authorList>
            <person name="Kallberg Y."/>
            <person name="Tangrot J."/>
            <person name="Rosling A."/>
        </authorList>
    </citation>
    <scope>NUCLEOTIDE SEQUENCE</scope>
    <source>
        <strain evidence="2">UK204</strain>
    </source>
</reference>
<organism evidence="2 3">
    <name type="scientific">Funneliformis caledonium</name>
    <dbReference type="NCBI Taxonomy" id="1117310"/>
    <lineage>
        <taxon>Eukaryota</taxon>
        <taxon>Fungi</taxon>
        <taxon>Fungi incertae sedis</taxon>
        <taxon>Mucoromycota</taxon>
        <taxon>Glomeromycotina</taxon>
        <taxon>Glomeromycetes</taxon>
        <taxon>Glomerales</taxon>
        <taxon>Glomeraceae</taxon>
        <taxon>Funneliformis</taxon>
    </lineage>
</organism>
<protein>
    <submittedName>
        <fullName evidence="2">3959_t:CDS:1</fullName>
    </submittedName>
</protein>
<evidence type="ECO:0000256" key="1">
    <source>
        <dbReference type="SAM" id="Phobius"/>
    </source>
</evidence>